<evidence type="ECO:0000313" key="3">
    <source>
        <dbReference type="EMBL" id="AYF98686.1"/>
    </source>
</evidence>
<keyword evidence="3" id="KW-0255">Endonuclease</keyword>
<keyword evidence="2" id="KW-0238">DNA-binding</keyword>
<evidence type="ECO:0000256" key="2">
    <source>
        <dbReference type="ARBA" id="ARBA00023125"/>
    </source>
</evidence>
<organism evidence="3 4">
    <name type="scientific">Protaetiibacter intestinalis</name>
    <dbReference type="NCBI Taxonomy" id="2419774"/>
    <lineage>
        <taxon>Bacteria</taxon>
        <taxon>Bacillati</taxon>
        <taxon>Actinomycetota</taxon>
        <taxon>Actinomycetes</taxon>
        <taxon>Micrococcales</taxon>
        <taxon>Microbacteriaceae</taxon>
        <taxon>Protaetiibacter</taxon>
    </lineage>
</organism>
<proteinExistence type="predicted"/>
<dbReference type="EMBL" id="CP032630">
    <property type="protein sequence ID" value="AYF98686.1"/>
    <property type="molecule type" value="Genomic_DNA"/>
</dbReference>
<reference evidence="4" key="1">
    <citation type="submission" date="2018-09" db="EMBL/GenBank/DDBJ databases">
        <title>Genome sequencing of strain 2DFWR-13.</title>
        <authorList>
            <person name="Heo J."/>
            <person name="Kim S.-J."/>
            <person name="Kwon S.-W."/>
        </authorList>
    </citation>
    <scope>NUCLEOTIDE SEQUENCE [LARGE SCALE GENOMIC DNA]</scope>
    <source>
        <strain evidence="4">2DFWR-13</strain>
    </source>
</reference>
<dbReference type="REBASE" id="274724">
    <property type="entry name" value="S.LspWR13ORF10765P"/>
</dbReference>
<evidence type="ECO:0000256" key="1">
    <source>
        <dbReference type="ARBA" id="ARBA00022747"/>
    </source>
</evidence>
<dbReference type="InterPro" id="IPR044946">
    <property type="entry name" value="Restrct_endonuc_typeI_TRD_sf"/>
</dbReference>
<dbReference type="GO" id="GO:0004519">
    <property type="term" value="F:endonuclease activity"/>
    <property type="evidence" value="ECO:0007669"/>
    <property type="project" value="UniProtKB-KW"/>
</dbReference>
<keyword evidence="1" id="KW-0680">Restriction system</keyword>
<dbReference type="InterPro" id="IPR051212">
    <property type="entry name" value="Type-I_RE_S_subunit"/>
</dbReference>
<protein>
    <submittedName>
        <fullName evidence="3">Restriction endonuclease subunit S</fullName>
    </submittedName>
</protein>
<dbReference type="GO" id="GO:0009307">
    <property type="term" value="P:DNA restriction-modification system"/>
    <property type="evidence" value="ECO:0007669"/>
    <property type="project" value="UniProtKB-KW"/>
</dbReference>
<dbReference type="AlphaFoldDB" id="A0A387BC74"/>
<dbReference type="PANTHER" id="PTHR43140">
    <property type="entry name" value="TYPE-1 RESTRICTION ENZYME ECOKI SPECIFICITY PROTEIN"/>
    <property type="match status" value="1"/>
</dbReference>
<evidence type="ECO:0000313" key="4">
    <source>
        <dbReference type="Proteomes" id="UP000278886"/>
    </source>
</evidence>
<dbReference type="SUPFAM" id="SSF116734">
    <property type="entry name" value="DNA methylase specificity domain"/>
    <property type="match status" value="2"/>
</dbReference>
<dbReference type="GO" id="GO:0003677">
    <property type="term" value="F:DNA binding"/>
    <property type="evidence" value="ECO:0007669"/>
    <property type="project" value="UniProtKB-KW"/>
</dbReference>
<keyword evidence="4" id="KW-1185">Reference proteome</keyword>
<dbReference type="PANTHER" id="PTHR43140:SF1">
    <property type="entry name" value="TYPE I RESTRICTION ENZYME ECOKI SPECIFICITY SUBUNIT"/>
    <property type="match status" value="1"/>
</dbReference>
<dbReference type="Proteomes" id="UP000278886">
    <property type="component" value="Chromosome"/>
</dbReference>
<dbReference type="KEGG" id="lyd:D7I47_10760"/>
<accession>A0A387BC74</accession>
<sequence>MFSRTARKGYPDETLLSVYRDHGVVPKASRDDNFNRASEDLSAYQLVEPGDLAVNKMKAWQGSLSISRLRGIVSPAYFVYAAHHRHEDRYLHHLLRATPLVAAYRTLSTGVRIGQWDLDPQAFSRMKLPMPPRDEQRAIADYLDCETAQIDTLIAKQEELIARLRERQYSTWARSYQRTLESAPTVALRRLVSSIVDGPFGSSLTSSHYSDTGARVIRLGNIGINEFRTDDITYIPLDYFAQLKAHEALPGDVVVAGLGDERMPLGRAAVVPDLGPAIVKADCYRLRPDTSTLSTYLAWVLSAPQTREQFALLARGSTRSRLNTSVVLEAKVPVPTLAQQREIVLTSDQQQSKIDALIGKAERFIALAKERRAALITAAVTGQLDVTAA</sequence>
<gene>
    <name evidence="3" type="ORF">D7I47_10760</name>
</gene>
<dbReference type="Gene3D" id="3.90.220.20">
    <property type="entry name" value="DNA methylase specificity domains"/>
    <property type="match status" value="2"/>
</dbReference>
<keyword evidence="3" id="KW-0540">Nuclease</keyword>
<keyword evidence="3" id="KW-0378">Hydrolase</keyword>
<name>A0A387BC74_9MICO</name>